<feature type="repeat" description="Solcar" evidence="10">
    <location>
        <begin position="132"/>
        <end position="224"/>
    </location>
</feature>
<accession>A0A9N9STG0</accession>
<keyword evidence="13" id="KW-1185">Reference proteome</keyword>
<dbReference type="PANTHER" id="PTHR45618">
    <property type="entry name" value="MITOCHONDRIAL DICARBOXYLATE CARRIER-RELATED"/>
    <property type="match status" value="1"/>
</dbReference>
<gene>
    <name evidence="12" type="ORF">DIABBA_LOCUS2934</name>
</gene>
<dbReference type="GO" id="GO:0055085">
    <property type="term" value="P:transmembrane transport"/>
    <property type="evidence" value="ECO:0007669"/>
    <property type="project" value="InterPro"/>
</dbReference>
<dbReference type="InterPro" id="IPR018108">
    <property type="entry name" value="MCP_transmembrane"/>
</dbReference>
<keyword evidence="3 11" id="KW-0813">Transport</keyword>
<evidence type="ECO:0000256" key="7">
    <source>
        <dbReference type="ARBA" id="ARBA00022989"/>
    </source>
</evidence>
<keyword evidence="5" id="KW-0677">Repeat</keyword>
<reference evidence="12" key="1">
    <citation type="submission" date="2022-01" db="EMBL/GenBank/DDBJ databases">
        <authorList>
            <person name="King R."/>
        </authorList>
    </citation>
    <scope>NUCLEOTIDE SEQUENCE</scope>
</reference>
<keyword evidence="9 10" id="KW-0472">Membrane</keyword>
<organism evidence="12 13">
    <name type="scientific">Diabrotica balteata</name>
    <name type="common">Banded cucumber beetle</name>
    <dbReference type="NCBI Taxonomy" id="107213"/>
    <lineage>
        <taxon>Eukaryota</taxon>
        <taxon>Metazoa</taxon>
        <taxon>Ecdysozoa</taxon>
        <taxon>Arthropoda</taxon>
        <taxon>Hexapoda</taxon>
        <taxon>Insecta</taxon>
        <taxon>Pterygota</taxon>
        <taxon>Neoptera</taxon>
        <taxon>Endopterygota</taxon>
        <taxon>Coleoptera</taxon>
        <taxon>Polyphaga</taxon>
        <taxon>Cucujiformia</taxon>
        <taxon>Chrysomeloidea</taxon>
        <taxon>Chrysomelidae</taxon>
        <taxon>Galerucinae</taxon>
        <taxon>Diabroticina</taxon>
        <taxon>Diabroticites</taxon>
        <taxon>Diabrotica</taxon>
    </lineage>
</organism>
<evidence type="ECO:0000256" key="9">
    <source>
        <dbReference type="ARBA" id="ARBA00023136"/>
    </source>
</evidence>
<feature type="repeat" description="Solcar" evidence="10">
    <location>
        <begin position="33"/>
        <end position="121"/>
    </location>
</feature>
<comment type="subcellular location">
    <subcellularLocation>
        <location evidence="1">Mitochondrion inner membrane</location>
        <topology evidence="1">Multi-pass membrane protein</topology>
    </subcellularLocation>
</comment>
<evidence type="ECO:0000256" key="5">
    <source>
        <dbReference type="ARBA" id="ARBA00022737"/>
    </source>
</evidence>
<keyword evidence="6" id="KW-0999">Mitochondrion inner membrane</keyword>
<dbReference type="InterPro" id="IPR050391">
    <property type="entry name" value="Mito_Metabolite_Transporter"/>
</dbReference>
<dbReference type="Proteomes" id="UP001153709">
    <property type="component" value="Chromosome 2"/>
</dbReference>
<dbReference type="Pfam" id="PF00153">
    <property type="entry name" value="Mito_carr"/>
    <property type="match status" value="3"/>
</dbReference>
<sequence length="330" mass="36866">MVKNAAYDEQNLQVCKVSDGEKKPLINVDALWCMYMCSVLAACNAENVTYPLDLIKTRLQIQGEKQSKIGEGPKKGMLGTTLDIINKEGVFGLWRGISAVYLRHLIYSGTRLVLYTQMREYYIKRHPDQKTFGFWQGALAGLTAGGIGQYLANPADLIKVQIQMEGKRRLLGLPPRVHGVPDAFVKIYNAGGVRGLWKGWVPSVQRAALVTLGDLATYDLSKRFIQKHTNLPDEWLLHALSSCCAGFAAAILSTPADLIKSRVMNQPTDSQGRGTLYKGAVDCLMKAIKEEGFMAMYKGFLPTWIRLGPWASVFWLTYEHLRILMQAKSF</sequence>
<protein>
    <recommendedName>
        <fullName evidence="14">Mitochondrial uncoupling protein 4</fullName>
    </recommendedName>
</protein>
<evidence type="ECO:0000256" key="3">
    <source>
        <dbReference type="ARBA" id="ARBA00022448"/>
    </source>
</evidence>
<evidence type="ECO:0000256" key="8">
    <source>
        <dbReference type="ARBA" id="ARBA00023128"/>
    </source>
</evidence>
<comment type="similarity">
    <text evidence="2 11">Belongs to the mitochondrial carrier (TC 2.A.29) family.</text>
</comment>
<evidence type="ECO:0000313" key="12">
    <source>
        <dbReference type="EMBL" id="CAG9829079.1"/>
    </source>
</evidence>
<evidence type="ECO:0000256" key="10">
    <source>
        <dbReference type="PROSITE-ProRule" id="PRU00282"/>
    </source>
</evidence>
<evidence type="ECO:0000256" key="1">
    <source>
        <dbReference type="ARBA" id="ARBA00004448"/>
    </source>
</evidence>
<keyword evidence="7" id="KW-1133">Transmembrane helix</keyword>
<keyword evidence="8" id="KW-0496">Mitochondrion</keyword>
<dbReference type="PROSITE" id="PS50920">
    <property type="entry name" value="SOLCAR"/>
    <property type="match status" value="3"/>
</dbReference>
<keyword evidence="4 10" id="KW-0812">Transmembrane</keyword>
<dbReference type="AlphaFoldDB" id="A0A9N9STG0"/>
<evidence type="ECO:0000256" key="2">
    <source>
        <dbReference type="ARBA" id="ARBA00006375"/>
    </source>
</evidence>
<dbReference type="InterPro" id="IPR023395">
    <property type="entry name" value="MCP_dom_sf"/>
</dbReference>
<proteinExistence type="inferred from homology"/>
<evidence type="ECO:0000256" key="4">
    <source>
        <dbReference type="ARBA" id="ARBA00022692"/>
    </source>
</evidence>
<dbReference type="EMBL" id="OU898277">
    <property type="protein sequence ID" value="CAG9829079.1"/>
    <property type="molecule type" value="Genomic_DNA"/>
</dbReference>
<dbReference type="OrthoDB" id="756301at2759"/>
<dbReference type="InterPro" id="IPR002067">
    <property type="entry name" value="MCP"/>
</dbReference>
<evidence type="ECO:0008006" key="14">
    <source>
        <dbReference type="Google" id="ProtNLM"/>
    </source>
</evidence>
<dbReference type="SUPFAM" id="SSF103506">
    <property type="entry name" value="Mitochondrial carrier"/>
    <property type="match status" value="1"/>
</dbReference>
<name>A0A9N9STG0_DIABA</name>
<dbReference type="Gene3D" id="1.50.40.10">
    <property type="entry name" value="Mitochondrial carrier domain"/>
    <property type="match status" value="1"/>
</dbReference>
<dbReference type="FunFam" id="1.50.40.10:FF:000062">
    <property type="entry name" value="mitochondrial uncoupling protein 3"/>
    <property type="match status" value="1"/>
</dbReference>
<feature type="repeat" description="Solcar" evidence="10">
    <location>
        <begin position="233"/>
        <end position="324"/>
    </location>
</feature>
<evidence type="ECO:0000313" key="13">
    <source>
        <dbReference type="Proteomes" id="UP001153709"/>
    </source>
</evidence>
<dbReference type="PRINTS" id="PR00784">
    <property type="entry name" value="MTUNCOUPLING"/>
</dbReference>
<evidence type="ECO:0000256" key="6">
    <source>
        <dbReference type="ARBA" id="ARBA00022792"/>
    </source>
</evidence>
<dbReference type="GO" id="GO:0005743">
    <property type="term" value="C:mitochondrial inner membrane"/>
    <property type="evidence" value="ECO:0007669"/>
    <property type="project" value="UniProtKB-SubCell"/>
</dbReference>
<evidence type="ECO:0000256" key="11">
    <source>
        <dbReference type="RuleBase" id="RU000488"/>
    </source>
</evidence>